<dbReference type="GO" id="GO:0008270">
    <property type="term" value="F:zinc ion binding"/>
    <property type="evidence" value="ECO:0007669"/>
    <property type="project" value="InterPro"/>
</dbReference>
<evidence type="ECO:0008006" key="9">
    <source>
        <dbReference type="Google" id="ProtNLM"/>
    </source>
</evidence>
<dbReference type="GO" id="GO:0003677">
    <property type="term" value="F:DNA binding"/>
    <property type="evidence" value="ECO:0007669"/>
    <property type="project" value="UniProtKB-KW"/>
</dbReference>
<evidence type="ECO:0000256" key="3">
    <source>
        <dbReference type="ARBA" id="ARBA00023015"/>
    </source>
</evidence>
<dbReference type="GeneID" id="37070681"/>
<proteinExistence type="predicted"/>
<keyword evidence="8" id="KW-1185">Reference proteome</keyword>
<dbReference type="PANTHER" id="PTHR36206">
    <property type="entry name" value="ASPERCRYPTIN BIOSYNTHESIS CLUSTER-SPECIFIC TRANSCRIPTION REGULATOR ATNN-RELATED"/>
    <property type="match status" value="1"/>
</dbReference>
<evidence type="ECO:0000313" key="7">
    <source>
        <dbReference type="EMBL" id="PWY81988.1"/>
    </source>
</evidence>
<dbReference type="PANTHER" id="PTHR36206:SF12">
    <property type="entry name" value="ASPERCRYPTIN BIOSYNTHESIS CLUSTER-SPECIFIC TRANSCRIPTION REGULATOR ATNN-RELATED"/>
    <property type="match status" value="1"/>
</dbReference>
<evidence type="ECO:0000256" key="1">
    <source>
        <dbReference type="ARBA" id="ARBA00022723"/>
    </source>
</evidence>
<keyword evidence="5" id="KW-0804">Transcription</keyword>
<gene>
    <name evidence="7" type="ORF">BO70DRAFT_44022</name>
</gene>
<dbReference type="RefSeq" id="XP_025399253.1">
    <property type="nucleotide sequence ID" value="XM_025548444.1"/>
</dbReference>
<dbReference type="Proteomes" id="UP000247233">
    <property type="component" value="Unassembled WGS sequence"/>
</dbReference>
<dbReference type="AlphaFoldDB" id="A0A317WAG3"/>
<evidence type="ECO:0000256" key="4">
    <source>
        <dbReference type="ARBA" id="ARBA00023125"/>
    </source>
</evidence>
<dbReference type="STRING" id="1448321.A0A317WAG3"/>
<keyword evidence="6" id="KW-0539">Nucleus</keyword>
<reference evidence="7 8" key="1">
    <citation type="submission" date="2016-12" db="EMBL/GenBank/DDBJ databases">
        <title>The genomes of Aspergillus section Nigri reveals drivers in fungal speciation.</title>
        <authorList>
            <consortium name="DOE Joint Genome Institute"/>
            <person name="Vesth T.C."/>
            <person name="Nybo J."/>
            <person name="Theobald S."/>
            <person name="Brandl J."/>
            <person name="Frisvad J.C."/>
            <person name="Nielsen K.F."/>
            <person name="Lyhne E.K."/>
            <person name="Kogle M.E."/>
            <person name="Kuo A."/>
            <person name="Riley R."/>
            <person name="Clum A."/>
            <person name="Nolan M."/>
            <person name="Lipzen A."/>
            <person name="Salamov A."/>
            <person name="Henrissat B."/>
            <person name="Wiebenga A."/>
            <person name="De Vries R.P."/>
            <person name="Grigoriev I.V."/>
            <person name="Mortensen U.H."/>
            <person name="Andersen M.R."/>
            <person name="Baker S.E."/>
        </authorList>
    </citation>
    <scope>NUCLEOTIDE SEQUENCE [LARGE SCALE GENOMIC DNA]</scope>
    <source>
        <strain evidence="7 8">CBS 117.55</strain>
    </source>
</reference>
<dbReference type="OrthoDB" id="3172332at2759"/>
<keyword evidence="2" id="KW-0862">Zinc</keyword>
<dbReference type="VEuPathDB" id="FungiDB:BO70DRAFT_44022"/>
<dbReference type="Pfam" id="PF11951">
    <property type="entry name" value="Fungal_trans_2"/>
    <property type="match status" value="1"/>
</dbReference>
<keyword evidence="3" id="KW-0805">Transcription regulation</keyword>
<evidence type="ECO:0000256" key="2">
    <source>
        <dbReference type="ARBA" id="ARBA00022833"/>
    </source>
</evidence>
<accession>A0A317WAG3</accession>
<dbReference type="InterPro" id="IPR052360">
    <property type="entry name" value="Transcr_Regulatory_Proteins"/>
</dbReference>
<keyword evidence="1" id="KW-0479">Metal-binding</keyword>
<dbReference type="CDD" id="cd00067">
    <property type="entry name" value="GAL4"/>
    <property type="match status" value="1"/>
</dbReference>
<name>A0A317WAG3_9EURO</name>
<sequence length="513" mass="58680">MVEIRRQRAFSHRSRTGCRTCQLNYYVCAHRARHVKCDEAPVACHNCTATGRRCDGYDQILPSAPKAKATSIAVALAMSLPGMSENERHHFQYFEKNTIPMLAAYGDSDVWQQLVLQMSQKEPAVCHAAVALSAIHGEYERKATGSRFISSHHRFALEQYNRAMSTIHERIQSNHPQVREIVLMCCIIFVIVELFEGAPKNAFTHLQQGLNILNNSRSGRVSKAETSLKTAFLHMNSHRANFDDPKVLVTLHPSRERLAEPPYERDKFHSLTDAKDRFRPLMCNIFNLRSRCTFVLRGDVDVDPLELSVQQCQLQRQIHDYREDFEKFVRSKCTRKRWGPREARNADVIRLYIATMTSVAATMLDPTEMLFDQYLSGFKRVNELVEQIMDSFKSQFGSLPVVIMDMGIVPALLWSCVKCRDLKTRKRSLQLLQAWPHREAIYDTTLCCMVSNAHITTENDAADNSGFVPMSARLTTQTIRITDDRSHIVFGYTLAGISKWGADTNERLFPLKM</sequence>
<dbReference type="GO" id="GO:0000981">
    <property type="term" value="F:DNA-binding transcription factor activity, RNA polymerase II-specific"/>
    <property type="evidence" value="ECO:0007669"/>
    <property type="project" value="InterPro"/>
</dbReference>
<evidence type="ECO:0000256" key="6">
    <source>
        <dbReference type="ARBA" id="ARBA00023242"/>
    </source>
</evidence>
<keyword evidence="4" id="KW-0238">DNA-binding</keyword>
<dbReference type="InterPro" id="IPR001138">
    <property type="entry name" value="Zn2Cys6_DnaBD"/>
</dbReference>
<dbReference type="InterPro" id="IPR021858">
    <property type="entry name" value="Fun_TF"/>
</dbReference>
<comment type="caution">
    <text evidence="7">The sequence shown here is derived from an EMBL/GenBank/DDBJ whole genome shotgun (WGS) entry which is preliminary data.</text>
</comment>
<dbReference type="EMBL" id="MSFL01000013">
    <property type="protein sequence ID" value="PWY81988.1"/>
    <property type="molecule type" value="Genomic_DNA"/>
</dbReference>
<organism evidence="7 8">
    <name type="scientific">Aspergillus heteromorphus CBS 117.55</name>
    <dbReference type="NCBI Taxonomy" id="1448321"/>
    <lineage>
        <taxon>Eukaryota</taxon>
        <taxon>Fungi</taxon>
        <taxon>Dikarya</taxon>
        <taxon>Ascomycota</taxon>
        <taxon>Pezizomycotina</taxon>
        <taxon>Eurotiomycetes</taxon>
        <taxon>Eurotiomycetidae</taxon>
        <taxon>Eurotiales</taxon>
        <taxon>Aspergillaceae</taxon>
        <taxon>Aspergillus</taxon>
        <taxon>Aspergillus subgen. Circumdati</taxon>
    </lineage>
</organism>
<evidence type="ECO:0000256" key="5">
    <source>
        <dbReference type="ARBA" id="ARBA00023163"/>
    </source>
</evidence>
<evidence type="ECO:0000313" key="8">
    <source>
        <dbReference type="Proteomes" id="UP000247233"/>
    </source>
</evidence>
<protein>
    <recommendedName>
        <fullName evidence="9">Zn(2)-C6 fungal-type domain-containing protein</fullName>
    </recommendedName>
</protein>